<dbReference type="Gene3D" id="3.40.1710.10">
    <property type="entry name" value="abc type-2 transporter like domain"/>
    <property type="match status" value="1"/>
</dbReference>
<evidence type="ECO:0000256" key="6">
    <source>
        <dbReference type="ARBA" id="ARBA00022989"/>
    </source>
</evidence>
<evidence type="ECO:0000256" key="5">
    <source>
        <dbReference type="ARBA" id="ARBA00022692"/>
    </source>
</evidence>
<dbReference type="InterPro" id="IPR051449">
    <property type="entry name" value="ABC-2_transporter_component"/>
</dbReference>
<evidence type="ECO:0000313" key="10">
    <source>
        <dbReference type="EMBL" id="SHI43801.1"/>
    </source>
</evidence>
<feature type="transmembrane region" description="Helical" evidence="8">
    <location>
        <begin position="225"/>
        <end position="252"/>
    </location>
</feature>
<feature type="transmembrane region" description="Helical" evidence="8">
    <location>
        <begin position="21"/>
        <end position="39"/>
    </location>
</feature>
<evidence type="ECO:0000256" key="3">
    <source>
        <dbReference type="ARBA" id="ARBA00022448"/>
    </source>
</evidence>
<dbReference type="InterPro" id="IPR047817">
    <property type="entry name" value="ABC2_TM_bact-type"/>
</dbReference>
<dbReference type="GO" id="GO:0140359">
    <property type="term" value="F:ABC-type transporter activity"/>
    <property type="evidence" value="ECO:0007669"/>
    <property type="project" value="InterPro"/>
</dbReference>
<keyword evidence="4" id="KW-1003">Cell membrane</keyword>
<keyword evidence="7 8" id="KW-0472">Membrane</keyword>
<keyword evidence="11" id="KW-1185">Reference proteome</keyword>
<feature type="transmembrane region" description="Helical" evidence="8">
    <location>
        <begin position="264"/>
        <end position="285"/>
    </location>
</feature>
<dbReference type="Proteomes" id="UP000184080">
    <property type="component" value="Unassembled WGS sequence"/>
</dbReference>
<feature type="transmembrane region" description="Helical" evidence="8">
    <location>
        <begin position="347"/>
        <end position="367"/>
    </location>
</feature>
<dbReference type="AlphaFoldDB" id="A0A1M6B4Z4"/>
<comment type="similarity">
    <text evidence="2">Belongs to the ABC-2 integral membrane protein family.</text>
</comment>
<gene>
    <name evidence="10" type="ORF">SAMN05444401_0632</name>
</gene>
<dbReference type="OrthoDB" id="266913at2"/>
<keyword evidence="5 8" id="KW-0812">Transmembrane</keyword>
<evidence type="ECO:0000256" key="1">
    <source>
        <dbReference type="ARBA" id="ARBA00004651"/>
    </source>
</evidence>
<dbReference type="STRING" id="1121298.SAMN05444401_0632"/>
<dbReference type="PANTHER" id="PTHR30294">
    <property type="entry name" value="MEMBRANE COMPONENT OF ABC TRANSPORTER YHHJ-RELATED"/>
    <property type="match status" value="1"/>
</dbReference>
<organism evidence="10 11">
    <name type="scientific">Clostridium amylolyticum</name>
    <dbReference type="NCBI Taxonomy" id="1121298"/>
    <lineage>
        <taxon>Bacteria</taxon>
        <taxon>Bacillati</taxon>
        <taxon>Bacillota</taxon>
        <taxon>Clostridia</taxon>
        <taxon>Eubacteriales</taxon>
        <taxon>Clostridiaceae</taxon>
        <taxon>Clostridium</taxon>
    </lineage>
</organism>
<keyword evidence="3" id="KW-0813">Transport</keyword>
<dbReference type="PROSITE" id="PS51012">
    <property type="entry name" value="ABC_TM2"/>
    <property type="match status" value="1"/>
</dbReference>
<evidence type="ECO:0000256" key="4">
    <source>
        <dbReference type="ARBA" id="ARBA00022475"/>
    </source>
</evidence>
<reference evidence="10 11" key="1">
    <citation type="submission" date="2016-11" db="EMBL/GenBank/DDBJ databases">
        <authorList>
            <person name="Jaros S."/>
            <person name="Januszkiewicz K."/>
            <person name="Wedrychowicz H."/>
        </authorList>
    </citation>
    <scope>NUCLEOTIDE SEQUENCE [LARGE SCALE GENOMIC DNA]</scope>
    <source>
        <strain evidence="10 11">DSM 21864</strain>
    </source>
</reference>
<dbReference type="EMBL" id="FQZO01000001">
    <property type="protein sequence ID" value="SHI43801.1"/>
    <property type="molecule type" value="Genomic_DNA"/>
</dbReference>
<evidence type="ECO:0000259" key="9">
    <source>
        <dbReference type="PROSITE" id="PS51012"/>
    </source>
</evidence>
<dbReference type="GO" id="GO:0005886">
    <property type="term" value="C:plasma membrane"/>
    <property type="evidence" value="ECO:0007669"/>
    <property type="project" value="UniProtKB-SubCell"/>
</dbReference>
<evidence type="ECO:0000313" key="11">
    <source>
        <dbReference type="Proteomes" id="UP000184080"/>
    </source>
</evidence>
<keyword evidence="6 8" id="KW-1133">Transmembrane helix</keyword>
<dbReference type="InterPro" id="IPR013525">
    <property type="entry name" value="ABC2_TM"/>
</dbReference>
<feature type="transmembrane region" description="Helical" evidence="8">
    <location>
        <begin position="183"/>
        <end position="204"/>
    </location>
</feature>
<dbReference type="PANTHER" id="PTHR30294:SF45">
    <property type="entry name" value="LINEARMYCIN RESISTANCE PERMEASE PROTEIN LNRN"/>
    <property type="match status" value="1"/>
</dbReference>
<name>A0A1M6B4Z4_9CLOT</name>
<feature type="domain" description="ABC transmembrane type-2" evidence="9">
    <location>
        <begin position="148"/>
        <end position="372"/>
    </location>
</feature>
<sequence>MYEIWIITRKNLKLIFDSKKSILQFVVPIVVLLAFMKLLSIGSSPIKIGVIDKDKTTSSNMVIESLKKVSFMNTVEVKDDEIKQAMLQRDIVLGITIPKGYEEGIVKQSPLSIELSVGEDNSMAEGIRSIINIKTKDLLDLSKASYKDKEKYSILINEYKTEKVNISSSFLQDISSQYETTEISMGFLIFYLMIRAVVISGIILKERENNTYARIFMSPVGSFKYLLGNIIANLIVLFTQVVIMLLTLQYIFKINTGIKFIPMMLLLMLIILVAISFGILCVALFENIQVYSTISNLIISGTSMFSGSFVPVKLLPESVQKVSFFTPQRWVMDGIQKMQQGMEIKSLTMNFLVLLSFSLAFFLIAVYKMRSSQKSIIAINS</sequence>
<protein>
    <submittedName>
        <fullName evidence="10">ABC-2 type transport system permease protein</fullName>
    </submittedName>
</protein>
<evidence type="ECO:0000256" key="8">
    <source>
        <dbReference type="SAM" id="Phobius"/>
    </source>
</evidence>
<evidence type="ECO:0000256" key="2">
    <source>
        <dbReference type="ARBA" id="ARBA00007783"/>
    </source>
</evidence>
<dbReference type="Pfam" id="PF12698">
    <property type="entry name" value="ABC2_membrane_3"/>
    <property type="match status" value="1"/>
</dbReference>
<accession>A0A1M6B4Z4</accession>
<evidence type="ECO:0000256" key="7">
    <source>
        <dbReference type="ARBA" id="ARBA00023136"/>
    </source>
</evidence>
<proteinExistence type="inferred from homology"/>
<comment type="subcellular location">
    <subcellularLocation>
        <location evidence="1">Cell membrane</location>
        <topology evidence="1">Multi-pass membrane protein</topology>
    </subcellularLocation>
</comment>
<feature type="transmembrane region" description="Helical" evidence="8">
    <location>
        <begin position="297"/>
        <end position="315"/>
    </location>
</feature>
<dbReference type="RefSeq" id="WP_073003749.1">
    <property type="nucleotide sequence ID" value="NZ_FQZO01000001.1"/>
</dbReference>